<name>A0A284R8L5_ARMOS</name>
<dbReference type="Proteomes" id="UP000219338">
    <property type="component" value="Unassembled WGS sequence"/>
</dbReference>
<proteinExistence type="predicted"/>
<keyword evidence="3" id="KW-1185">Reference proteome</keyword>
<sequence>MSTVPLRRTLRTTRTTTAKNNENAHAHPSRISSRAKPLSSVSQNVIPPKAKSIGEAKGPPAGKRKREVLTEVTSLVTNNVSRPVKEKGKDVEGSQIELQQELPEPKQAIRKQRAMDELAKEKVVVNAHLPARKV</sequence>
<dbReference type="AlphaFoldDB" id="A0A284R8L5"/>
<evidence type="ECO:0000256" key="1">
    <source>
        <dbReference type="SAM" id="MobiDB-lite"/>
    </source>
</evidence>
<gene>
    <name evidence="2" type="ORF">ARMOST_08442</name>
</gene>
<accession>A0A284R8L5</accession>
<evidence type="ECO:0000313" key="2">
    <source>
        <dbReference type="EMBL" id="SJL05070.1"/>
    </source>
</evidence>
<reference evidence="3" key="1">
    <citation type="journal article" date="2017" name="Nat. Ecol. Evol.">
        <title>Genome expansion and lineage-specific genetic innovations in the forest pathogenic fungi Armillaria.</title>
        <authorList>
            <person name="Sipos G."/>
            <person name="Prasanna A.N."/>
            <person name="Walter M.C."/>
            <person name="O'Connor E."/>
            <person name="Balint B."/>
            <person name="Krizsan K."/>
            <person name="Kiss B."/>
            <person name="Hess J."/>
            <person name="Varga T."/>
            <person name="Slot J."/>
            <person name="Riley R."/>
            <person name="Boka B."/>
            <person name="Rigling D."/>
            <person name="Barry K."/>
            <person name="Lee J."/>
            <person name="Mihaltcheva S."/>
            <person name="LaButti K."/>
            <person name="Lipzen A."/>
            <person name="Waldron R."/>
            <person name="Moloney N.M."/>
            <person name="Sperisen C."/>
            <person name="Kredics L."/>
            <person name="Vagvoelgyi C."/>
            <person name="Patrignani A."/>
            <person name="Fitzpatrick D."/>
            <person name="Nagy I."/>
            <person name="Doyle S."/>
            <person name="Anderson J.B."/>
            <person name="Grigoriev I.V."/>
            <person name="Gueldener U."/>
            <person name="Muensterkoetter M."/>
            <person name="Nagy L.G."/>
        </authorList>
    </citation>
    <scope>NUCLEOTIDE SEQUENCE [LARGE SCALE GENOMIC DNA]</scope>
    <source>
        <strain evidence="3">C18/9</strain>
    </source>
</reference>
<dbReference type="STRING" id="47428.A0A284R8L5"/>
<dbReference type="EMBL" id="FUEG01000005">
    <property type="protein sequence ID" value="SJL05070.1"/>
    <property type="molecule type" value="Genomic_DNA"/>
</dbReference>
<evidence type="ECO:0000313" key="3">
    <source>
        <dbReference type="Proteomes" id="UP000219338"/>
    </source>
</evidence>
<protein>
    <submittedName>
        <fullName evidence="2">Uncharacterized protein</fullName>
    </submittedName>
</protein>
<feature type="region of interest" description="Disordered" evidence="1">
    <location>
        <begin position="1"/>
        <end position="66"/>
    </location>
</feature>
<organism evidence="2 3">
    <name type="scientific">Armillaria ostoyae</name>
    <name type="common">Armillaria root rot fungus</name>
    <dbReference type="NCBI Taxonomy" id="47428"/>
    <lineage>
        <taxon>Eukaryota</taxon>
        <taxon>Fungi</taxon>
        <taxon>Dikarya</taxon>
        <taxon>Basidiomycota</taxon>
        <taxon>Agaricomycotina</taxon>
        <taxon>Agaricomycetes</taxon>
        <taxon>Agaricomycetidae</taxon>
        <taxon>Agaricales</taxon>
        <taxon>Marasmiineae</taxon>
        <taxon>Physalacriaceae</taxon>
        <taxon>Armillaria</taxon>
    </lineage>
</organism>